<evidence type="ECO:0000313" key="4">
    <source>
        <dbReference type="EnsemblProtists" id="EKX38963"/>
    </source>
</evidence>
<evidence type="ECO:0000313" key="5">
    <source>
        <dbReference type="Proteomes" id="UP000011087"/>
    </source>
</evidence>
<dbReference type="EnsemblProtists" id="EKX38963">
    <property type="protein sequence ID" value="EKX38963"/>
    <property type="gene ID" value="GUITHDRAFT_114843"/>
</dbReference>
<evidence type="ECO:0000256" key="2">
    <source>
        <dbReference type="SAM" id="SignalP"/>
    </source>
</evidence>
<dbReference type="AlphaFoldDB" id="L1IRU6"/>
<dbReference type="RefSeq" id="XP_005825943.1">
    <property type="nucleotide sequence ID" value="XM_005825886.1"/>
</dbReference>
<feature type="coiled-coil region" evidence="1">
    <location>
        <begin position="228"/>
        <end position="255"/>
    </location>
</feature>
<feature type="signal peptide" evidence="2">
    <location>
        <begin position="1"/>
        <end position="20"/>
    </location>
</feature>
<name>L1IRU6_GUITC</name>
<dbReference type="EMBL" id="JH993043">
    <property type="protein sequence ID" value="EKX38963.1"/>
    <property type="molecule type" value="Genomic_DNA"/>
</dbReference>
<keyword evidence="1" id="KW-0175">Coiled coil</keyword>
<reference evidence="4" key="3">
    <citation type="submission" date="2015-06" db="UniProtKB">
        <authorList>
            <consortium name="EnsemblProtists"/>
        </authorList>
    </citation>
    <scope>IDENTIFICATION</scope>
</reference>
<proteinExistence type="predicted"/>
<gene>
    <name evidence="3" type="ORF">GUITHDRAFT_114843</name>
</gene>
<keyword evidence="2" id="KW-0732">Signal</keyword>
<dbReference type="Proteomes" id="UP000011087">
    <property type="component" value="Unassembled WGS sequence"/>
</dbReference>
<reference evidence="5" key="2">
    <citation type="submission" date="2012-11" db="EMBL/GenBank/DDBJ databases">
        <authorList>
            <person name="Kuo A."/>
            <person name="Curtis B.A."/>
            <person name="Tanifuji G."/>
            <person name="Burki F."/>
            <person name="Gruber A."/>
            <person name="Irimia M."/>
            <person name="Maruyama S."/>
            <person name="Arias M.C."/>
            <person name="Ball S.G."/>
            <person name="Gile G.H."/>
            <person name="Hirakawa Y."/>
            <person name="Hopkins J.F."/>
            <person name="Rensing S.A."/>
            <person name="Schmutz J."/>
            <person name="Symeonidi A."/>
            <person name="Elias M."/>
            <person name="Eveleigh R.J."/>
            <person name="Herman E.K."/>
            <person name="Klute M.J."/>
            <person name="Nakayama T."/>
            <person name="Obornik M."/>
            <person name="Reyes-Prieto A."/>
            <person name="Armbrust E.V."/>
            <person name="Aves S.J."/>
            <person name="Beiko R.G."/>
            <person name="Coutinho P."/>
            <person name="Dacks J.B."/>
            <person name="Durnford D.G."/>
            <person name="Fast N.M."/>
            <person name="Green B.R."/>
            <person name="Grisdale C."/>
            <person name="Hempe F."/>
            <person name="Henrissat B."/>
            <person name="Hoppner M.P."/>
            <person name="Ishida K.-I."/>
            <person name="Kim E."/>
            <person name="Koreny L."/>
            <person name="Kroth P.G."/>
            <person name="Liu Y."/>
            <person name="Malik S.-B."/>
            <person name="Maier U.G."/>
            <person name="McRose D."/>
            <person name="Mock T."/>
            <person name="Neilson J.A."/>
            <person name="Onodera N.T."/>
            <person name="Poole A.M."/>
            <person name="Pritham E.J."/>
            <person name="Richards T.A."/>
            <person name="Rocap G."/>
            <person name="Roy S.W."/>
            <person name="Sarai C."/>
            <person name="Schaack S."/>
            <person name="Shirato S."/>
            <person name="Slamovits C.H."/>
            <person name="Spencer D.F."/>
            <person name="Suzuki S."/>
            <person name="Worden A.Z."/>
            <person name="Zauner S."/>
            <person name="Barry K."/>
            <person name="Bell C."/>
            <person name="Bharti A.K."/>
            <person name="Crow J.A."/>
            <person name="Grimwood J."/>
            <person name="Kramer R."/>
            <person name="Lindquist E."/>
            <person name="Lucas S."/>
            <person name="Salamov A."/>
            <person name="McFadden G.I."/>
            <person name="Lane C.E."/>
            <person name="Keeling P.J."/>
            <person name="Gray M.W."/>
            <person name="Grigoriev I.V."/>
            <person name="Archibald J.M."/>
        </authorList>
    </citation>
    <scope>NUCLEOTIDE SEQUENCE</scope>
    <source>
        <strain evidence="5">CCMP2712</strain>
    </source>
</reference>
<feature type="chain" id="PRO_5008770349" evidence="2">
    <location>
        <begin position="21"/>
        <end position="500"/>
    </location>
</feature>
<dbReference type="HOGENOM" id="CLU_545708_0_0_1"/>
<dbReference type="GeneID" id="17295790"/>
<reference evidence="3 5" key="1">
    <citation type="journal article" date="2012" name="Nature">
        <title>Algal genomes reveal evolutionary mosaicism and the fate of nucleomorphs.</title>
        <authorList>
            <consortium name="DOE Joint Genome Institute"/>
            <person name="Curtis B.A."/>
            <person name="Tanifuji G."/>
            <person name="Burki F."/>
            <person name="Gruber A."/>
            <person name="Irimia M."/>
            <person name="Maruyama S."/>
            <person name="Arias M.C."/>
            <person name="Ball S.G."/>
            <person name="Gile G.H."/>
            <person name="Hirakawa Y."/>
            <person name="Hopkins J.F."/>
            <person name="Kuo A."/>
            <person name="Rensing S.A."/>
            <person name="Schmutz J."/>
            <person name="Symeonidi A."/>
            <person name="Elias M."/>
            <person name="Eveleigh R.J."/>
            <person name="Herman E.K."/>
            <person name="Klute M.J."/>
            <person name="Nakayama T."/>
            <person name="Obornik M."/>
            <person name="Reyes-Prieto A."/>
            <person name="Armbrust E.V."/>
            <person name="Aves S.J."/>
            <person name="Beiko R.G."/>
            <person name="Coutinho P."/>
            <person name="Dacks J.B."/>
            <person name="Durnford D.G."/>
            <person name="Fast N.M."/>
            <person name="Green B.R."/>
            <person name="Grisdale C.J."/>
            <person name="Hempel F."/>
            <person name="Henrissat B."/>
            <person name="Hoppner M.P."/>
            <person name="Ishida K."/>
            <person name="Kim E."/>
            <person name="Koreny L."/>
            <person name="Kroth P.G."/>
            <person name="Liu Y."/>
            <person name="Malik S.B."/>
            <person name="Maier U.G."/>
            <person name="McRose D."/>
            <person name="Mock T."/>
            <person name="Neilson J.A."/>
            <person name="Onodera N.T."/>
            <person name="Poole A.M."/>
            <person name="Pritham E.J."/>
            <person name="Richards T.A."/>
            <person name="Rocap G."/>
            <person name="Roy S.W."/>
            <person name="Sarai C."/>
            <person name="Schaack S."/>
            <person name="Shirato S."/>
            <person name="Slamovits C.H."/>
            <person name="Spencer D.F."/>
            <person name="Suzuki S."/>
            <person name="Worden A.Z."/>
            <person name="Zauner S."/>
            <person name="Barry K."/>
            <person name="Bell C."/>
            <person name="Bharti A.K."/>
            <person name="Crow J.A."/>
            <person name="Grimwood J."/>
            <person name="Kramer R."/>
            <person name="Lindquist E."/>
            <person name="Lucas S."/>
            <person name="Salamov A."/>
            <person name="McFadden G.I."/>
            <person name="Lane C.E."/>
            <person name="Keeling P.J."/>
            <person name="Gray M.W."/>
            <person name="Grigoriev I.V."/>
            <person name="Archibald J.M."/>
        </authorList>
    </citation>
    <scope>NUCLEOTIDE SEQUENCE</scope>
    <source>
        <strain evidence="3 5">CCMP2712</strain>
    </source>
</reference>
<organism evidence="3">
    <name type="scientific">Guillardia theta (strain CCMP2712)</name>
    <name type="common">Cryptophyte</name>
    <dbReference type="NCBI Taxonomy" id="905079"/>
    <lineage>
        <taxon>Eukaryota</taxon>
        <taxon>Cryptophyceae</taxon>
        <taxon>Pyrenomonadales</taxon>
        <taxon>Geminigeraceae</taxon>
        <taxon>Guillardia</taxon>
    </lineage>
</organism>
<dbReference type="OrthoDB" id="6352234at2759"/>
<evidence type="ECO:0000313" key="3">
    <source>
        <dbReference type="EMBL" id="EKX38963.1"/>
    </source>
</evidence>
<dbReference type="PaxDb" id="55529-EKX38963"/>
<accession>L1IRU6</accession>
<protein>
    <submittedName>
        <fullName evidence="3 4">Uncharacterized protein</fullName>
    </submittedName>
</protein>
<dbReference type="KEGG" id="gtt:GUITHDRAFT_114843"/>
<evidence type="ECO:0000256" key="1">
    <source>
        <dbReference type="SAM" id="Coils"/>
    </source>
</evidence>
<sequence>MARLFGLLPAIAMMMQAMEASMASQARLRSSGTELARIFTRWRWRLAISVRVEKISTLARLEGDASGSSFQPSCFDAKIEIEHDCSEARTCGCMSSVLSIQIVNGGEIVRTRLDEVSNVFEREAVTFNVTLCAPEAVTGKVTETFHVGLMTSLSRSEGGRPVSWTCANISSSGQVGDCEIEKSSKESSTVVVTGISKGNESCANPEAASNLLKDARSHMQAGRFSSALLSLKQILEDERSEMKEYKVQAARLRNSLLPPLLLSHRCCDSLNPHCASLDKSLLFATDSWVEEDIIKIVGRDQCSGLFVEIGAGDGVSNSPTLFLEKFMGWKGALFEAEQEELVSCHSDDDEQDDEENFKLLESNGRSAAKYKDGFRTSGGGVFDARDAIKKMFDSSKDGIQIIFLNLAGELQLEALKAMKLEPSAGEEGMLVPYTYLLAVEHDGTIHEEAKSLLAAKDYAWRAGAGEEGKGRRYDIYHYTFPSHLMEAMMNQAASQASSAS</sequence>
<keyword evidence="5" id="KW-1185">Reference proteome</keyword>